<dbReference type="AlphaFoldDB" id="A0AAD4AKJ6"/>
<protein>
    <submittedName>
        <fullName evidence="1">Uncharacterized protein</fullName>
    </submittedName>
</protein>
<organism evidence="1 2">
    <name type="scientific">Pseudoalteromonas citrea</name>
    <dbReference type="NCBI Taxonomy" id="43655"/>
    <lineage>
        <taxon>Bacteria</taxon>
        <taxon>Pseudomonadati</taxon>
        <taxon>Pseudomonadota</taxon>
        <taxon>Gammaproteobacteria</taxon>
        <taxon>Alteromonadales</taxon>
        <taxon>Pseudoalteromonadaceae</taxon>
        <taxon>Pseudoalteromonas</taxon>
    </lineage>
</organism>
<accession>A0AAD4AKJ6</accession>
<evidence type="ECO:0000313" key="1">
    <source>
        <dbReference type="EMBL" id="KAF7773849.1"/>
    </source>
</evidence>
<sequence length="273" mass="30756">MKLSHALCLITLGTIATDSLAGNIRNTPKPDVNARLSEMGFSSTEITKMRKYEKNDTNTDSGMRNFQDTSLWQDTRGFSNSTWSLFNVMRNVLNNVGYSSKQAKTMLNACKAYARDAQHCVVFMASVGCAESGCGDIRYIGQNKNIFGMTGIGNNSNYMSEQQAILDWVKRYNNTWYTANEGSSDWYSFCRYDGRNTWLYAPGLCKVSGKLQDVGMRNFYNNIRGKYPTYEYCMSETGSEYSGQGYCPNGLTNSTVAYDNMMSNIRVGYVPKY</sequence>
<reference evidence="1" key="2">
    <citation type="submission" date="2015-03" db="EMBL/GenBank/DDBJ databases">
        <title>Genome sequence of Pseudoalteromonas citrea.</title>
        <authorList>
            <person name="Xie B.-B."/>
            <person name="Rong J.-C."/>
            <person name="Qin Q.-L."/>
            <person name="Zhang Y.-Z."/>
        </authorList>
    </citation>
    <scope>NUCLEOTIDE SEQUENCE</scope>
    <source>
        <strain evidence="1">DSM 8771</strain>
    </source>
</reference>
<dbReference type="Proteomes" id="UP000016487">
    <property type="component" value="Unassembled WGS sequence"/>
</dbReference>
<evidence type="ECO:0000313" key="2">
    <source>
        <dbReference type="Proteomes" id="UP000016487"/>
    </source>
</evidence>
<name>A0AAD4AKJ6_9GAMM</name>
<dbReference type="EMBL" id="AHBZ03000014">
    <property type="protein sequence ID" value="KAF7773849.1"/>
    <property type="molecule type" value="Genomic_DNA"/>
</dbReference>
<gene>
    <name evidence="1" type="ORF">PCIT_a0184</name>
</gene>
<comment type="caution">
    <text evidence="1">The sequence shown here is derived from an EMBL/GenBank/DDBJ whole genome shotgun (WGS) entry which is preliminary data.</text>
</comment>
<reference evidence="1" key="1">
    <citation type="journal article" date="2012" name="J. Bacteriol.">
        <title>Genome sequences of type strains of seven species of the marine bacterium Pseudoalteromonas.</title>
        <authorList>
            <person name="Xie B.B."/>
            <person name="Shu Y.L."/>
            <person name="Qin Q.L."/>
            <person name="Rong J.C."/>
            <person name="Zhang X.Y."/>
            <person name="Chen X.L."/>
            <person name="Shi M."/>
            <person name="He H.L."/>
            <person name="Zhou B.C."/>
            <person name="Zhang Y.Z."/>
        </authorList>
    </citation>
    <scope>NUCLEOTIDE SEQUENCE</scope>
    <source>
        <strain evidence="1">DSM 8771</strain>
    </source>
</reference>
<dbReference type="RefSeq" id="WP_010363062.1">
    <property type="nucleotide sequence ID" value="NZ_AHBZ03000014.1"/>
</dbReference>
<proteinExistence type="predicted"/>